<name>A0A7Y5EM02_9GAMM</name>
<dbReference type="SUPFAM" id="SSF53850">
    <property type="entry name" value="Periplasmic binding protein-like II"/>
    <property type="match status" value="1"/>
</dbReference>
<keyword evidence="3" id="KW-1185">Reference proteome</keyword>
<comment type="caution">
    <text evidence="2">The sequence shown here is derived from an EMBL/GenBank/DDBJ whole genome shotgun (WGS) entry which is preliminary data.</text>
</comment>
<evidence type="ECO:0000313" key="2">
    <source>
        <dbReference type="EMBL" id="NRQ43723.1"/>
    </source>
</evidence>
<gene>
    <name evidence="2" type="ORF">HRH59_14310</name>
</gene>
<proteinExistence type="predicted"/>
<dbReference type="AlphaFoldDB" id="A0A7Y5EM02"/>
<evidence type="ECO:0008006" key="4">
    <source>
        <dbReference type="Google" id="ProtNLM"/>
    </source>
</evidence>
<accession>A0A7Y5EM02</accession>
<dbReference type="RefSeq" id="WP_173501960.1">
    <property type="nucleotide sequence ID" value="NZ_JABSOD010000016.1"/>
</dbReference>
<organism evidence="2 3">
    <name type="scientific">Rheinheimera lutimaris</name>
    <dbReference type="NCBI Taxonomy" id="2740584"/>
    <lineage>
        <taxon>Bacteria</taxon>
        <taxon>Pseudomonadati</taxon>
        <taxon>Pseudomonadota</taxon>
        <taxon>Gammaproteobacteria</taxon>
        <taxon>Chromatiales</taxon>
        <taxon>Chromatiaceae</taxon>
        <taxon>Rheinheimera</taxon>
    </lineage>
</organism>
<feature type="chain" id="PRO_5031274506" description="TIGR02285 family protein" evidence="1">
    <location>
        <begin position="17"/>
        <end position="293"/>
    </location>
</feature>
<protein>
    <recommendedName>
        <fullName evidence="4">TIGR02285 family protein</fullName>
    </recommendedName>
</protein>
<dbReference type="Proteomes" id="UP000523161">
    <property type="component" value="Unassembled WGS sequence"/>
</dbReference>
<reference evidence="2 3" key="1">
    <citation type="submission" date="2020-06" db="EMBL/GenBank/DDBJ databases">
        <title>Rheinheimera sp. nov., a marine bacterium isolated from coastal.</title>
        <authorList>
            <person name="Yu Q."/>
            <person name="Qi Y."/>
            <person name="Pu J."/>
        </authorList>
    </citation>
    <scope>NUCLEOTIDE SEQUENCE [LARGE SCALE GENOMIC DNA]</scope>
    <source>
        <strain evidence="2 3">YQF-2</strain>
    </source>
</reference>
<feature type="signal peptide" evidence="1">
    <location>
        <begin position="1"/>
        <end position="16"/>
    </location>
</feature>
<evidence type="ECO:0000256" key="1">
    <source>
        <dbReference type="SAM" id="SignalP"/>
    </source>
</evidence>
<dbReference type="EMBL" id="JABSOD010000016">
    <property type="protein sequence ID" value="NRQ43723.1"/>
    <property type="molecule type" value="Genomic_DNA"/>
</dbReference>
<sequence>MLLRCLLLLLAGSAYAKPQLTWLQTDWPPHQIVSGPFQGQGTFDLLLQQLSTAMPQFEHQTRLVNLARLEQAFLLKEPALCALGTLYSEQRAQNRLFSAPLAVGPALAVGYIAGKLTTHPAMQDDGADIQKLALDKALTGAYQPNRLYPEVIAALLRHPDSNLSSHAFTSEINAAGLLAGNRVDYVVEYPERMQYYNQLLPQAAMLEHRAIVGANVASVSYITCSTDDVGQAAIAAVNKLLPALWQQPEYKDAIQRWLDDSARRRLSTDLEKLQQQALMQLEARSHDTVNAGH</sequence>
<keyword evidence="1" id="KW-0732">Signal</keyword>
<evidence type="ECO:0000313" key="3">
    <source>
        <dbReference type="Proteomes" id="UP000523161"/>
    </source>
</evidence>